<reference evidence="2 3" key="1">
    <citation type="journal article" date="2015" name="Plant Cell">
        <title>Oil accumulation by the oleaginous diatom Fistulifera solaris as revealed by the genome and transcriptome.</title>
        <authorList>
            <person name="Tanaka T."/>
            <person name="Maeda Y."/>
            <person name="Veluchamy A."/>
            <person name="Tanaka M."/>
            <person name="Abida H."/>
            <person name="Marechal E."/>
            <person name="Bowler C."/>
            <person name="Muto M."/>
            <person name="Sunaga Y."/>
            <person name="Tanaka M."/>
            <person name="Yoshino T."/>
            <person name="Taniguchi T."/>
            <person name="Fukuda Y."/>
            <person name="Nemoto M."/>
            <person name="Matsumoto M."/>
            <person name="Wong P.S."/>
            <person name="Aburatani S."/>
            <person name="Fujibuchi W."/>
        </authorList>
    </citation>
    <scope>NUCLEOTIDE SEQUENCE [LARGE SCALE GENOMIC DNA]</scope>
    <source>
        <strain evidence="2 3">JPCC DA0580</strain>
    </source>
</reference>
<protein>
    <submittedName>
        <fullName evidence="2">Uncharacterized protein</fullName>
    </submittedName>
</protein>
<name>A0A1Z5KMN1_FISSO</name>
<feature type="compositionally biased region" description="Basic and acidic residues" evidence="1">
    <location>
        <begin position="218"/>
        <end position="228"/>
    </location>
</feature>
<accession>A0A1Z5KMN1</accession>
<feature type="region of interest" description="Disordered" evidence="1">
    <location>
        <begin position="1"/>
        <end position="367"/>
    </location>
</feature>
<feature type="compositionally biased region" description="Low complexity" evidence="1">
    <location>
        <begin position="272"/>
        <end position="285"/>
    </location>
</feature>
<keyword evidence="3" id="KW-1185">Reference proteome</keyword>
<organism evidence="2 3">
    <name type="scientific">Fistulifera solaris</name>
    <name type="common">Oleaginous diatom</name>
    <dbReference type="NCBI Taxonomy" id="1519565"/>
    <lineage>
        <taxon>Eukaryota</taxon>
        <taxon>Sar</taxon>
        <taxon>Stramenopiles</taxon>
        <taxon>Ochrophyta</taxon>
        <taxon>Bacillariophyta</taxon>
        <taxon>Bacillariophyceae</taxon>
        <taxon>Bacillariophycidae</taxon>
        <taxon>Naviculales</taxon>
        <taxon>Naviculaceae</taxon>
        <taxon>Fistulifera</taxon>
    </lineage>
</organism>
<proteinExistence type="predicted"/>
<feature type="compositionally biased region" description="Basic residues" evidence="1">
    <location>
        <begin position="202"/>
        <end position="212"/>
    </location>
</feature>
<evidence type="ECO:0000313" key="3">
    <source>
        <dbReference type="Proteomes" id="UP000198406"/>
    </source>
</evidence>
<evidence type="ECO:0000256" key="1">
    <source>
        <dbReference type="SAM" id="MobiDB-lite"/>
    </source>
</evidence>
<dbReference type="EMBL" id="BDSP01000257">
    <property type="protein sequence ID" value="GAX27407.1"/>
    <property type="molecule type" value="Genomic_DNA"/>
</dbReference>
<feature type="compositionally biased region" description="Basic residues" evidence="1">
    <location>
        <begin position="286"/>
        <end position="296"/>
    </location>
</feature>
<sequence length="395" mass="44098">MPERVEKTTTPQKQAKEVDAADLSKKKSERRKDADSRSTVVRRKDDGEERTRQARQPRRRSTGNQPSSAVSESRESSKTPRLPRSSRQSSSRRIQSDVISPQSVRREGNSSSARVLAPSCRDSPRRARPRCTKTAEASVVASPAIRMRERRSSLPSAASVRSPFKRSRERRPSLSSSTWMNTTPKVEAPVISEKDDDLHKIPTPRRMRRRRTLATSRVETDSSSEEHPIVFAARPTAKKIVAETEPRERIKTDRRTVGPSESAKKESSGTNRRSVTQSSSQSVSPRQRRPSRRRSRSASMQHVSLQSEAVRNGSNGAHRSANASVAETVSKESRSAARTSRSRSPRKSKAKEKKLEPLGTAFDDGDASINILDNAPDEVDNGEGFFAVRSFIYEQ</sequence>
<feature type="compositionally biased region" description="Basic and acidic residues" evidence="1">
    <location>
        <begin position="240"/>
        <end position="267"/>
    </location>
</feature>
<feature type="compositionally biased region" description="Basic and acidic residues" evidence="1">
    <location>
        <begin position="14"/>
        <end position="52"/>
    </location>
</feature>
<feature type="compositionally biased region" description="Polar residues" evidence="1">
    <location>
        <begin position="97"/>
        <end position="113"/>
    </location>
</feature>
<evidence type="ECO:0000313" key="2">
    <source>
        <dbReference type="EMBL" id="GAX27407.1"/>
    </source>
</evidence>
<comment type="caution">
    <text evidence="2">The sequence shown here is derived from an EMBL/GenBank/DDBJ whole genome shotgun (WGS) entry which is preliminary data.</text>
</comment>
<dbReference type="InParanoid" id="A0A1Z5KMN1"/>
<gene>
    <name evidence="2" type="ORF">FisN_23Hh133</name>
</gene>
<feature type="compositionally biased region" description="Polar residues" evidence="1">
    <location>
        <begin position="298"/>
        <end position="327"/>
    </location>
</feature>
<dbReference type="Proteomes" id="UP000198406">
    <property type="component" value="Unassembled WGS sequence"/>
</dbReference>
<dbReference type="AlphaFoldDB" id="A0A1Z5KMN1"/>
<feature type="compositionally biased region" description="Basic residues" evidence="1">
    <location>
        <begin position="340"/>
        <end position="352"/>
    </location>
</feature>